<evidence type="ECO:0000313" key="1">
    <source>
        <dbReference type="EMBL" id="PIO65698.1"/>
    </source>
</evidence>
<dbReference type="AlphaFoldDB" id="A0A2G9U6A9"/>
<protein>
    <submittedName>
        <fullName evidence="1">C-factor domain protein</fullName>
    </submittedName>
</protein>
<dbReference type="EMBL" id="KZ348806">
    <property type="protein sequence ID" value="PIO65698.1"/>
    <property type="molecule type" value="Genomic_DNA"/>
</dbReference>
<dbReference type="Proteomes" id="UP000230423">
    <property type="component" value="Unassembled WGS sequence"/>
</dbReference>
<dbReference type="PANTHER" id="PTHR45458">
    <property type="entry name" value="SHORT-CHAIN DEHYDROGENASE/REDUCTASE SDR"/>
    <property type="match status" value="1"/>
</dbReference>
<dbReference type="Pfam" id="PF00106">
    <property type="entry name" value="adh_short"/>
    <property type="match status" value="1"/>
</dbReference>
<proteinExistence type="predicted"/>
<dbReference type="InterPro" id="IPR036291">
    <property type="entry name" value="NAD(P)-bd_dom_sf"/>
</dbReference>
<evidence type="ECO:0000313" key="2">
    <source>
        <dbReference type="Proteomes" id="UP000230423"/>
    </source>
</evidence>
<accession>A0A2G9U6A9</accession>
<keyword evidence="2" id="KW-1185">Reference proteome</keyword>
<dbReference type="SUPFAM" id="SSF51735">
    <property type="entry name" value="NAD(P)-binding Rossmann-fold domains"/>
    <property type="match status" value="1"/>
</dbReference>
<sequence>MASVGANNEGSGPLNGLAYRMSKSALNSLSKTISIDLEQEHILVVSFHPGWVRTDMGGDDGELSIEESAATLVSSFARLNKRHHGGYFSRFLEAMAY</sequence>
<dbReference type="InterPro" id="IPR002347">
    <property type="entry name" value="SDR_fam"/>
</dbReference>
<dbReference type="OrthoDB" id="5296at2759"/>
<organism evidence="1 2">
    <name type="scientific">Teladorsagia circumcincta</name>
    <name type="common">Brown stomach worm</name>
    <name type="synonym">Ostertagia circumcincta</name>
    <dbReference type="NCBI Taxonomy" id="45464"/>
    <lineage>
        <taxon>Eukaryota</taxon>
        <taxon>Metazoa</taxon>
        <taxon>Ecdysozoa</taxon>
        <taxon>Nematoda</taxon>
        <taxon>Chromadorea</taxon>
        <taxon>Rhabditida</taxon>
        <taxon>Rhabditina</taxon>
        <taxon>Rhabditomorpha</taxon>
        <taxon>Strongyloidea</taxon>
        <taxon>Trichostrongylidae</taxon>
        <taxon>Teladorsagia</taxon>
    </lineage>
</organism>
<dbReference type="Gene3D" id="3.40.50.720">
    <property type="entry name" value="NAD(P)-binding Rossmann-like Domain"/>
    <property type="match status" value="1"/>
</dbReference>
<gene>
    <name evidence="1" type="ORF">TELCIR_12614</name>
</gene>
<dbReference type="InterPro" id="IPR052184">
    <property type="entry name" value="SDR_enzymes"/>
</dbReference>
<reference evidence="1 2" key="1">
    <citation type="submission" date="2015-09" db="EMBL/GenBank/DDBJ databases">
        <title>Draft genome of the parasitic nematode Teladorsagia circumcincta isolate WARC Sus (inbred).</title>
        <authorList>
            <person name="Mitreva M."/>
        </authorList>
    </citation>
    <scope>NUCLEOTIDE SEQUENCE [LARGE SCALE GENOMIC DNA]</scope>
    <source>
        <strain evidence="1 2">S</strain>
    </source>
</reference>
<dbReference type="PANTHER" id="PTHR45458:SF1">
    <property type="entry name" value="SHORT CHAIN DEHYDROGENASE"/>
    <property type="match status" value="1"/>
</dbReference>
<name>A0A2G9U6A9_TELCI</name>
<dbReference type="GO" id="GO:0016616">
    <property type="term" value="F:oxidoreductase activity, acting on the CH-OH group of donors, NAD or NADP as acceptor"/>
    <property type="evidence" value="ECO:0007669"/>
    <property type="project" value="TreeGrafter"/>
</dbReference>